<dbReference type="AlphaFoldDB" id="A0A4E0RTL7"/>
<evidence type="ECO:0000313" key="3">
    <source>
        <dbReference type="Proteomes" id="UP000230066"/>
    </source>
</evidence>
<gene>
    <name evidence="2" type="ORF">D915_004371</name>
</gene>
<accession>A0A4E0RTL7</accession>
<dbReference type="PANTHER" id="PTHR20938:SF0">
    <property type="entry name" value="INTEGRATOR COMPLEX SUBUNIT 4"/>
    <property type="match status" value="1"/>
</dbReference>
<comment type="caution">
    <text evidence="2">The sequence shown here is derived from an EMBL/GenBank/DDBJ whole genome shotgun (WGS) entry which is preliminary data.</text>
</comment>
<evidence type="ECO:0000256" key="1">
    <source>
        <dbReference type="SAM" id="MobiDB-lite"/>
    </source>
</evidence>
<dbReference type="Gene3D" id="1.25.10.10">
    <property type="entry name" value="Leucine-rich Repeat Variant"/>
    <property type="match status" value="1"/>
</dbReference>
<dbReference type="Proteomes" id="UP000230066">
    <property type="component" value="Unassembled WGS sequence"/>
</dbReference>
<sequence length="877" mass="96482">VRRTSLHFLAQLSLARPHHRLEGVPPSGLIINPGSQQQQLMRPHVHTEEVRLVDDAFRRVCTRLQDPARQVRQLAAQILADLAQAVSEESLILTLEKTVMSDRQVRRSVLERSIAQTGASRHDRGRSNQRSSTRPSTTVSSLGTFNLIATGSSGAIISGLEDDYFEVRCATLSTVTHMASLSAQFAANCQDLLVDILTDDIQEVRLAAIRALGAVGDQVPLQSEQVAIITSALAEGSGRMRRRLHQLLSRCCLSSAPCLISLLDGLLHNLRRYPQDRDSIWRCAASVGRRHSVFVETCLSSLLRTHLWLSGPEPNWEDPAYLTVLLLVLNAEPGAPGMHAQFPRHLAATKVYLTELVPSLLPKRRHPFDIISTVDSTDRSLVGPSKRRRLELAHSELVNGTDNEGDTAASNSLLRFLHSLIRRVVFALNDLCRPFDNTATEDNNRPTSSLSRGLWNQRLTLLTRLVFADLCGSVQRLDRVGQWNGLIQWLTILTTLGWCLASVGACHSRDSAATNPKMAPSDLATNQVVSIMRKPGKLLSQALQMGLRALHLFSGKTETEQTLLVDLVIQLTSLNKLVSIEGFVTDMHMWARTVRIVVILLSQSVGLPADSVDECDELDQPIELPSISALHKSAKRFQPVYVALLQPTAAIREGASTTDFDVFGFGRAPMGTTSFANRLSEDADDGWAPASRVAADQSTMAIPEVRFTATIGTASIRVRAVIVGMNLALARKRVCVLFRRPDLQVNKEQLDATKSHNLWTALFHQWWPPVGAWHPLDEGFPTTNGAQSDHEVNRVELRTHLELSAGRWSDAGTVEIGLGFCLSSDHLNETSISGSKPSDSGKSVHMTVSQPVSIVPLIPRKMLARVKLLPTAPIGQW</sequence>
<proteinExistence type="predicted"/>
<dbReference type="InterPro" id="IPR011989">
    <property type="entry name" value="ARM-like"/>
</dbReference>
<evidence type="ECO:0000313" key="2">
    <source>
        <dbReference type="EMBL" id="THD24758.1"/>
    </source>
</evidence>
<dbReference type="PANTHER" id="PTHR20938">
    <property type="entry name" value="INTEGRATOR COMPLEX SUBUNIT 4"/>
    <property type="match status" value="1"/>
</dbReference>
<dbReference type="GO" id="GO:0016180">
    <property type="term" value="P:snRNA processing"/>
    <property type="evidence" value="ECO:0007669"/>
    <property type="project" value="TreeGrafter"/>
</dbReference>
<organism evidence="2 3">
    <name type="scientific">Fasciola hepatica</name>
    <name type="common">Liver fluke</name>
    <dbReference type="NCBI Taxonomy" id="6192"/>
    <lineage>
        <taxon>Eukaryota</taxon>
        <taxon>Metazoa</taxon>
        <taxon>Spiralia</taxon>
        <taxon>Lophotrochozoa</taxon>
        <taxon>Platyhelminthes</taxon>
        <taxon>Trematoda</taxon>
        <taxon>Digenea</taxon>
        <taxon>Plagiorchiida</taxon>
        <taxon>Echinostomata</taxon>
        <taxon>Echinostomatoidea</taxon>
        <taxon>Fasciolidae</taxon>
        <taxon>Fasciola</taxon>
    </lineage>
</organism>
<feature type="region of interest" description="Disordered" evidence="1">
    <location>
        <begin position="111"/>
        <end position="139"/>
    </location>
</feature>
<reference evidence="2" key="1">
    <citation type="submission" date="2019-03" db="EMBL/GenBank/DDBJ databases">
        <title>Improved annotation for the trematode Fasciola hepatica.</title>
        <authorList>
            <person name="Choi Y.-J."/>
            <person name="Martin J."/>
            <person name="Mitreva M."/>
        </authorList>
    </citation>
    <scope>NUCLEOTIDE SEQUENCE [LARGE SCALE GENOMIC DNA]</scope>
</reference>
<feature type="non-terminal residue" evidence="2">
    <location>
        <position position="1"/>
    </location>
</feature>
<dbReference type="InterPro" id="IPR016024">
    <property type="entry name" value="ARM-type_fold"/>
</dbReference>
<dbReference type="EMBL" id="JXXN02001445">
    <property type="protein sequence ID" value="THD24758.1"/>
    <property type="molecule type" value="Genomic_DNA"/>
</dbReference>
<protein>
    <submittedName>
        <fullName evidence="2">Integrator complex subunit 4</fullName>
    </submittedName>
</protein>
<name>A0A4E0RTL7_FASHE</name>
<feature type="compositionally biased region" description="Low complexity" evidence="1">
    <location>
        <begin position="130"/>
        <end position="139"/>
    </location>
</feature>
<dbReference type="GO" id="GO:0032039">
    <property type="term" value="C:integrator complex"/>
    <property type="evidence" value="ECO:0007669"/>
    <property type="project" value="TreeGrafter"/>
</dbReference>
<dbReference type="SUPFAM" id="SSF48371">
    <property type="entry name" value="ARM repeat"/>
    <property type="match status" value="1"/>
</dbReference>
<keyword evidence="3" id="KW-1185">Reference proteome</keyword>